<name>A0ABU0THD8_9FLAO</name>
<organism evidence="1 2">
    <name type="scientific">Chryseobacterium camelliae</name>
    <dbReference type="NCBI Taxonomy" id="1265445"/>
    <lineage>
        <taxon>Bacteria</taxon>
        <taxon>Pseudomonadati</taxon>
        <taxon>Bacteroidota</taxon>
        <taxon>Flavobacteriia</taxon>
        <taxon>Flavobacteriales</taxon>
        <taxon>Weeksellaceae</taxon>
        <taxon>Chryseobacterium group</taxon>
        <taxon>Chryseobacterium</taxon>
    </lineage>
</organism>
<dbReference type="EMBL" id="JAUTAL010000001">
    <property type="protein sequence ID" value="MDQ1096461.1"/>
    <property type="molecule type" value="Genomic_DNA"/>
</dbReference>
<accession>A0ABU0THD8</accession>
<keyword evidence="2" id="KW-1185">Reference proteome</keyword>
<evidence type="ECO:0000313" key="1">
    <source>
        <dbReference type="EMBL" id="MDQ1096461.1"/>
    </source>
</evidence>
<reference evidence="1 2" key="1">
    <citation type="submission" date="2023-07" db="EMBL/GenBank/DDBJ databases">
        <title>Functional and genomic diversity of the sorghum phyllosphere microbiome.</title>
        <authorList>
            <person name="Shade A."/>
        </authorList>
    </citation>
    <scope>NUCLEOTIDE SEQUENCE [LARGE SCALE GENOMIC DNA]</scope>
    <source>
        <strain evidence="1 2">SORGH_AS_1064</strain>
    </source>
</reference>
<evidence type="ECO:0008006" key="3">
    <source>
        <dbReference type="Google" id="ProtNLM"/>
    </source>
</evidence>
<sequence length="293" mass="34206">MKVFISSLSQRVSSITLVSIGILFIAVSCKCKPLNYITYYNRVNEIDSIYRFEKDTLEAIKQYKKLFKKYPAKNQERIQEFETFITLSDRYHKDFGGKKTLYKFIPLIAPDGDAYKDYLPIFKKYGIDSVEVKKEIADWKKNLNKRLIDSFSIAMIRDQEKRHVDTAVQAKNVRKNAELLLWTFKNYGFPSVQKIGTMPMHSLLTHMNESKKYYPTFKTKLIEYVKSGDCPPLSYAMMFDSYHVNVEKGNTIYGYNSFNSVMDSVQVNRNRKSIGLPSLKHSAKIRKDFFKGK</sequence>
<dbReference type="RefSeq" id="WP_307448882.1">
    <property type="nucleotide sequence ID" value="NZ_JAUTAL010000001.1"/>
</dbReference>
<comment type="caution">
    <text evidence="1">The sequence shown here is derived from an EMBL/GenBank/DDBJ whole genome shotgun (WGS) entry which is preliminary data.</text>
</comment>
<evidence type="ECO:0000313" key="2">
    <source>
        <dbReference type="Proteomes" id="UP001225072"/>
    </source>
</evidence>
<dbReference type="Proteomes" id="UP001225072">
    <property type="component" value="Unassembled WGS sequence"/>
</dbReference>
<gene>
    <name evidence="1" type="ORF">QE404_001608</name>
</gene>
<dbReference type="PROSITE" id="PS51257">
    <property type="entry name" value="PROKAR_LIPOPROTEIN"/>
    <property type="match status" value="1"/>
</dbReference>
<protein>
    <recommendedName>
        <fullName evidence="3">Lipoprotein</fullName>
    </recommendedName>
</protein>
<proteinExistence type="predicted"/>